<proteinExistence type="predicted"/>
<keyword evidence="1 4" id="KW-0808">Transferase</keyword>
<feature type="domain" description="N-acetyltransferase" evidence="3">
    <location>
        <begin position="32"/>
        <end position="188"/>
    </location>
</feature>
<evidence type="ECO:0000313" key="5">
    <source>
        <dbReference type="Proteomes" id="UP000295444"/>
    </source>
</evidence>
<protein>
    <submittedName>
        <fullName evidence="4">L-amino acid N-acyltransferase YncA</fullName>
    </submittedName>
</protein>
<comment type="caution">
    <text evidence="4">The sequence shown here is derived from an EMBL/GenBank/DDBJ whole genome shotgun (WGS) entry which is preliminary data.</text>
</comment>
<keyword evidence="2 4" id="KW-0012">Acyltransferase</keyword>
<keyword evidence="5" id="KW-1185">Reference proteome</keyword>
<dbReference type="GO" id="GO:0016747">
    <property type="term" value="F:acyltransferase activity, transferring groups other than amino-acyl groups"/>
    <property type="evidence" value="ECO:0007669"/>
    <property type="project" value="InterPro"/>
</dbReference>
<dbReference type="Gene3D" id="3.40.630.30">
    <property type="match status" value="1"/>
</dbReference>
<reference evidence="4 5" key="1">
    <citation type="submission" date="2019-03" db="EMBL/GenBank/DDBJ databases">
        <title>Genomic Encyclopedia of Type Strains, Phase IV (KMG-IV): sequencing the most valuable type-strain genomes for metagenomic binning, comparative biology and taxonomic classification.</title>
        <authorList>
            <person name="Goeker M."/>
        </authorList>
    </citation>
    <scope>NUCLEOTIDE SEQUENCE [LARGE SCALE GENOMIC DNA]</scope>
    <source>
        <strain evidence="4 5">DSM 45361</strain>
    </source>
</reference>
<dbReference type="AlphaFoldDB" id="A0A4R6SGT0"/>
<dbReference type="InterPro" id="IPR050832">
    <property type="entry name" value="Bact_Acetyltransf"/>
</dbReference>
<dbReference type="PROSITE" id="PS51186">
    <property type="entry name" value="GNAT"/>
    <property type="match status" value="1"/>
</dbReference>
<evidence type="ECO:0000256" key="2">
    <source>
        <dbReference type="ARBA" id="ARBA00023315"/>
    </source>
</evidence>
<evidence type="ECO:0000256" key="1">
    <source>
        <dbReference type="ARBA" id="ARBA00022679"/>
    </source>
</evidence>
<dbReference type="PANTHER" id="PTHR43877">
    <property type="entry name" value="AMINOALKYLPHOSPHONATE N-ACETYLTRANSFERASE-RELATED-RELATED"/>
    <property type="match status" value="1"/>
</dbReference>
<dbReference type="PANTHER" id="PTHR43877:SF2">
    <property type="entry name" value="AMINOALKYLPHOSPHONATE N-ACETYLTRANSFERASE-RELATED"/>
    <property type="match status" value="1"/>
</dbReference>
<dbReference type="EMBL" id="SNXZ01000002">
    <property type="protein sequence ID" value="TDQ00777.1"/>
    <property type="molecule type" value="Genomic_DNA"/>
</dbReference>
<evidence type="ECO:0000313" key="4">
    <source>
        <dbReference type="EMBL" id="TDQ00777.1"/>
    </source>
</evidence>
<accession>A0A4R6SGT0</accession>
<dbReference type="CDD" id="cd04301">
    <property type="entry name" value="NAT_SF"/>
    <property type="match status" value="1"/>
</dbReference>
<dbReference type="InterPro" id="IPR000182">
    <property type="entry name" value="GNAT_dom"/>
</dbReference>
<dbReference type="Pfam" id="PF00583">
    <property type="entry name" value="Acetyltransf_1"/>
    <property type="match status" value="1"/>
</dbReference>
<organism evidence="4 5">
    <name type="scientific">Labedaea rhizosphaerae</name>
    <dbReference type="NCBI Taxonomy" id="598644"/>
    <lineage>
        <taxon>Bacteria</taxon>
        <taxon>Bacillati</taxon>
        <taxon>Actinomycetota</taxon>
        <taxon>Actinomycetes</taxon>
        <taxon>Pseudonocardiales</taxon>
        <taxon>Pseudonocardiaceae</taxon>
        <taxon>Labedaea</taxon>
    </lineage>
</organism>
<evidence type="ECO:0000259" key="3">
    <source>
        <dbReference type="PROSITE" id="PS51186"/>
    </source>
</evidence>
<dbReference type="InterPro" id="IPR016181">
    <property type="entry name" value="Acyl_CoA_acyltransferase"/>
</dbReference>
<dbReference type="SUPFAM" id="SSF55729">
    <property type="entry name" value="Acyl-CoA N-acyltransferases (Nat)"/>
    <property type="match status" value="1"/>
</dbReference>
<name>A0A4R6SGT0_LABRH</name>
<sequence length="188" mass="20685">MGTHIRAIPEIGSGAALLLVRTTARLPTMADVTIRPATADDLPFLLETMVEIANSPYYRRTREDLLADPRVRHYVEGWPRPSDVGVIAVRGERPVGVAWVRFFGEDERSDGFVSEDIPELAVGVDAAERGKGAGRLLMTAVHDAARAAGIRRTSLSVDRPNRAAEMYLAQGYQEVRSTENSRVMVLEL</sequence>
<dbReference type="Proteomes" id="UP000295444">
    <property type="component" value="Unassembled WGS sequence"/>
</dbReference>
<gene>
    <name evidence="4" type="ORF">EV186_102643</name>
</gene>